<dbReference type="SUPFAM" id="SSF102712">
    <property type="entry name" value="JAB1/MPN domain"/>
    <property type="match status" value="1"/>
</dbReference>
<evidence type="ECO:0000256" key="2">
    <source>
        <dbReference type="ARBA" id="ARBA00022723"/>
    </source>
</evidence>
<evidence type="ECO:0000256" key="1">
    <source>
        <dbReference type="ARBA" id="ARBA00022670"/>
    </source>
</evidence>
<proteinExistence type="predicted"/>
<dbReference type="PROSITE" id="PS50249">
    <property type="entry name" value="MPN"/>
    <property type="match status" value="1"/>
</dbReference>
<gene>
    <name evidence="7" type="ORF">JF887_02695</name>
</gene>
<dbReference type="GO" id="GO:0006508">
    <property type="term" value="P:proteolysis"/>
    <property type="evidence" value="ECO:0007669"/>
    <property type="project" value="UniProtKB-KW"/>
</dbReference>
<protein>
    <submittedName>
        <fullName evidence="7">M67 family metallopeptidase</fullName>
    </submittedName>
</protein>
<dbReference type="Pfam" id="PF14464">
    <property type="entry name" value="Prok-JAB"/>
    <property type="match status" value="1"/>
</dbReference>
<keyword evidence="3" id="KW-0378">Hydrolase</keyword>
<keyword evidence="2" id="KW-0479">Metal-binding</keyword>
<keyword evidence="1" id="KW-0645">Protease</keyword>
<dbReference type="CDD" id="cd08070">
    <property type="entry name" value="MPN_like"/>
    <property type="match status" value="1"/>
</dbReference>
<evidence type="ECO:0000259" key="6">
    <source>
        <dbReference type="PROSITE" id="PS50249"/>
    </source>
</evidence>
<dbReference type="EMBL" id="JAEKNN010000011">
    <property type="protein sequence ID" value="MBJ7608328.1"/>
    <property type="molecule type" value="Genomic_DNA"/>
</dbReference>
<dbReference type="GO" id="GO:0008235">
    <property type="term" value="F:metalloexopeptidase activity"/>
    <property type="evidence" value="ECO:0007669"/>
    <property type="project" value="TreeGrafter"/>
</dbReference>
<evidence type="ECO:0000256" key="3">
    <source>
        <dbReference type="ARBA" id="ARBA00022801"/>
    </source>
</evidence>
<organism evidence="7 8">
    <name type="scientific">Candidatus Amunia macphersoniae</name>
    <dbReference type="NCBI Taxonomy" id="3127014"/>
    <lineage>
        <taxon>Bacteria</taxon>
        <taxon>Bacillati</taxon>
        <taxon>Candidatus Dormiibacterota</taxon>
        <taxon>Candidatus Dormibacteria</taxon>
        <taxon>Candidatus Aeolococcales</taxon>
        <taxon>Candidatus Aeolococcaceae</taxon>
        <taxon>Candidatus Amunia</taxon>
    </lineage>
</organism>
<sequence length="152" mass="16348">MAVSMGDIELAIAAHLRIAELGAAAYPDEGCGVLLGRFAGSRVQIVDATSGTNLNTDRSRDRYLLDPADIVRADHEARDRQLDVVGFWHSHPDHPARPSQFDTDHAWVDYVYVIVNTTVEGAGDLNGFTLVSEGGPFERLALLVTSGDGTDG</sequence>
<dbReference type="Gene3D" id="3.40.140.10">
    <property type="entry name" value="Cytidine Deaminase, domain 2"/>
    <property type="match status" value="1"/>
</dbReference>
<dbReference type="InterPro" id="IPR051929">
    <property type="entry name" value="VirAsm_ModProt"/>
</dbReference>
<dbReference type="PANTHER" id="PTHR34858">
    <property type="entry name" value="CYSO-CYSTEINE PEPTIDASE"/>
    <property type="match status" value="1"/>
</dbReference>
<dbReference type="InterPro" id="IPR000555">
    <property type="entry name" value="JAMM/MPN+_dom"/>
</dbReference>
<dbReference type="AlphaFoldDB" id="A0A934KKA7"/>
<dbReference type="SMART" id="SM00232">
    <property type="entry name" value="JAB_MPN"/>
    <property type="match status" value="1"/>
</dbReference>
<evidence type="ECO:0000313" key="7">
    <source>
        <dbReference type="EMBL" id="MBJ7608328.1"/>
    </source>
</evidence>
<dbReference type="FunFam" id="3.40.140.10:FF:000085">
    <property type="entry name" value="Mov34/MPN/PAD-1 family protein"/>
    <property type="match status" value="1"/>
</dbReference>
<keyword evidence="4" id="KW-0862">Zinc</keyword>
<evidence type="ECO:0000313" key="8">
    <source>
        <dbReference type="Proteomes" id="UP000614410"/>
    </source>
</evidence>
<dbReference type="InterPro" id="IPR037518">
    <property type="entry name" value="MPN"/>
</dbReference>
<dbReference type="PANTHER" id="PTHR34858:SF1">
    <property type="entry name" value="CYSO-CYSTEINE PEPTIDASE"/>
    <property type="match status" value="1"/>
</dbReference>
<dbReference type="Proteomes" id="UP000614410">
    <property type="component" value="Unassembled WGS sequence"/>
</dbReference>
<dbReference type="InterPro" id="IPR028090">
    <property type="entry name" value="JAB_dom_prok"/>
</dbReference>
<evidence type="ECO:0000256" key="4">
    <source>
        <dbReference type="ARBA" id="ARBA00022833"/>
    </source>
</evidence>
<keyword evidence="5" id="KW-0482">Metalloprotease</keyword>
<dbReference type="GO" id="GO:0008270">
    <property type="term" value="F:zinc ion binding"/>
    <property type="evidence" value="ECO:0007669"/>
    <property type="project" value="TreeGrafter"/>
</dbReference>
<comment type="caution">
    <text evidence="7">The sequence shown here is derived from an EMBL/GenBank/DDBJ whole genome shotgun (WGS) entry which is preliminary data.</text>
</comment>
<name>A0A934KKA7_9BACT</name>
<accession>A0A934KKA7</accession>
<reference evidence="7 8" key="1">
    <citation type="submission" date="2020-10" db="EMBL/GenBank/DDBJ databases">
        <title>Ca. Dormibacterota MAGs.</title>
        <authorList>
            <person name="Montgomery K."/>
        </authorList>
    </citation>
    <scope>NUCLEOTIDE SEQUENCE [LARGE SCALE GENOMIC DNA]</scope>
    <source>
        <strain evidence="7">Mitchell_Peninsula_5</strain>
    </source>
</reference>
<evidence type="ECO:0000256" key="5">
    <source>
        <dbReference type="ARBA" id="ARBA00023049"/>
    </source>
</evidence>
<feature type="domain" description="MPN" evidence="6">
    <location>
        <begin position="5"/>
        <end position="136"/>
    </location>
</feature>